<dbReference type="SMART" id="SM00471">
    <property type="entry name" value="HDc"/>
    <property type="match status" value="1"/>
</dbReference>
<dbReference type="AlphaFoldDB" id="A0A2U0HYK0"/>
<dbReference type="Proteomes" id="UP000245962">
    <property type="component" value="Unassembled WGS sequence"/>
</dbReference>
<comment type="caution">
    <text evidence="2">The sequence shown here is derived from an EMBL/GenBank/DDBJ whole genome shotgun (WGS) entry which is preliminary data.</text>
</comment>
<name>A0A2U0HYK0_9FLAO</name>
<keyword evidence="3" id="KW-1185">Reference proteome</keyword>
<organism evidence="2 3">
    <name type="scientific">Marixanthomonas spongiae</name>
    <dbReference type="NCBI Taxonomy" id="2174845"/>
    <lineage>
        <taxon>Bacteria</taxon>
        <taxon>Pseudomonadati</taxon>
        <taxon>Bacteroidota</taxon>
        <taxon>Flavobacteriia</taxon>
        <taxon>Flavobacteriales</taxon>
        <taxon>Flavobacteriaceae</taxon>
        <taxon>Marixanthomonas</taxon>
    </lineage>
</organism>
<dbReference type="PANTHER" id="PTHR11373">
    <property type="entry name" value="DEOXYNUCLEOSIDE TRIPHOSPHATE TRIPHOSPHOHYDROLASE"/>
    <property type="match status" value="1"/>
</dbReference>
<dbReference type="InterPro" id="IPR045509">
    <property type="entry name" value="HD_assoc_2"/>
</dbReference>
<dbReference type="SUPFAM" id="SSF109604">
    <property type="entry name" value="HD-domain/PDEase-like"/>
    <property type="match status" value="1"/>
</dbReference>
<dbReference type="OrthoDB" id="9803619at2"/>
<feature type="domain" description="HD/PDEase" evidence="1">
    <location>
        <begin position="53"/>
        <end position="178"/>
    </location>
</feature>
<keyword evidence="2" id="KW-0378">Hydrolase</keyword>
<evidence type="ECO:0000259" key="1">
    <source>
        <dbReference type="SMART" id="SM00471"/>
    </source>
</evidence>
<dbReference type="GO" id="GO:0008832">
    <property type="term" value="F:dGTPase activity"/>
    <property type="evidence" value="ECO:0007669"/>
    <property type="project" value="TreeGrafter"/>
</dbReference>
<gene>
    <name evidence="2" type="ORF">DDV96_11725</name>
</gene>
<dbReference type="InterPro" id="IPR050135">
    <property type="entry name" value="dGTPase-like"/>
</dbReference>
<dbReference type="EMBL" id="QEHR01000007">
    <property type="protein sequence ID" value="PVW13820.1"/>
    <property type="molecule type" value="Genomic_DNA"/>
</dbReference>
<dbReference type="CDD" id="cd00077">
    <property type="entry name" value="HDc"/>
    <property type="match status" value="1"/>
</dbReference>
<accession>A0A2U0HYK0</accession>
<evidence type="ECO:0000313" key="2">
    <source>
        <dbReference type="EMBL" id="PVW13820.1"/>
    </source>
</evidence>
<dbReference type="GO" id="GO:0006203">
    <property type="term" value="P:dGTP catabolic process"/>
    <property type="evidence" value="ECO:0007669"/>
    <property type="project" value="TreeGrafter"/>
</dbReference>
<protein>
    <submittedName>
        <fullName evidence="2">Phosphohydrolase</fullName>
    </submittedName>
</protein>
<dbReference type="InterPro" id="IPR003607">
    <property type="entry name" value="HD/PDEase_dom"/>
</dbReference>
<evidence type="ECO:0000313" key="3">
    <source>
        <dbReference type="Proteomes" id="UP000245962"/>
    </source>
</evidence>
<dbReference type="InterPro" id="IPR006674">
    <property type="entry name" value="HD_domain"/>
</dbReference>
<sequence length="409" mass="47782">MKSRNKLKIVNDPIYGFITIPNTVIFDLIEHPYFQRLRRISQMGMSYLVYPGAHHTRFHHALGAMHLMRKAVQVLRFKDVEISEDEEEAIYIAILLHDIGHGPFSHAMENSIVESVNHEQISLFFMEELNRNFNNRLTLAITIFKDEYDRKFLHQLISSQLDMDRLDYLRRDSFYTGVSEGSVNSERLITMLNVHNDKLVVEEKGIYSVEKFIIARRLMYWQVYLHKTGIVAEQLLLRLLKRAKQLTDAGVELPASEALSFFLKNAITKETFTKEVLETFSKLDDYDIVSAMKYWVDCDDFILKTLSKMLLDRDLLKIKMKKKPISSEKEKKKLKQVMKNHHLTEEEAAYFVFTGSIQNQAYRMDKDTIDLLTKTGKIKDVAKASDQVNLKALSEKVIKYYLCYPKSDN</sequence>
<dbReference type="Gene3D" id="1.10.3210.10">
    <property type="entry name" value="Hypothetical protein af1432"/>
    <property type="match status" value="1"/>
</dbReference>
<proteinExistence type="predicted"/>
<dbReference type="Pfam" id="PF19276">
    <property type="entry name" value="HD_assoc_2"/>
    <property type="match status" value="1"/>
</dbReference>
<reference evidence="2 3" key="1">
    <citation type="submission" date="2018-04" db="EMBL/GenBank/DDBJ databases">
        <title>Marixanthomonas spongiae HN-E44 sp. nov., isolated from a marine sponge.</title>
        <authorList>
            <person name="Luo L."/>
            <person name="Zhuang L."/>
        </authorList>
    </citation>
    <scope>NUCLEOTIDE SEQUENCE [LARGE SCALE GENOMIC DNA]</scope>
    <source>
        <strain evidence="2 3">HN-E44</strain>
    </source>
</reference>
<dbReference type="PANTHER" id="PTHR11373:SF4">
    <property type="entry name" value="DEOXYNUCLEOSIDE TRIPHOSPHATE TRIPHOSPHOHYDROLASE SAMHD1"/>
    <property type="match status" value="1"/>
</dbReference>
<dbReference type="RefSeq" id="WP_116694953.1">
    <property type="nucleotide sequence ID" value="NZ_QEHR01000007.1"/>
</dbReference>
<dbReference type="Pfam" id="PF01966">
    <property type="entry name" value="HD"/>
    <property type="match status" value="1"/>
</dbReference>